<dbReference type="STRING" id="748449.Halha_2363"/>
<reference evidence="2" key="1">
    <citation type="submission" date="2012-02" db="EMBL/GenBank/DDBJ databases">
        <title>The complete genome of Halobacteroides halobius DSM 5150.</title>
        <authorList>
            <person name="Lucas S."/>
            <person name="Copeland A."/>
            <person name="Lapidus A."/>
            <person name="Glavina del Rio T."/>
            <person name="Dalin E."/>
            <person name="Tice H."/>
            <person name="Bruce D."/>
            <person name="Goodwin L."/>
            <person name="Pitluck S."/>
            <person name="Peters L."/>
            <person name="Mikhailova N."/>
            <person name="Gu W."/>
            <person name="Kyrpides N."/>
            <person name="Mavromatis K."/>
            <person name="Ivanova N."/>
            <person name="Brettin T."/>
            <person name="Detter J.C."/>
            <person name="Han C."/>
            <person name="Larimer F."/>
            <person name="Land M."/>
            <person name="Hauser L."/>
            <person name="Markowitz V."/>
            <person name="Cheng J.-F."/>
            <person name="Hugenholtz P."/>
            <person name="Woyke T."/>
            <person name="Wu D."/>
            <person name="Tindall B."/>
            <person name="Pomrenke H."/>
            <person name="Brambilla E."/>
            <person name="Klenk H.-P."/>
            <person name="Eisen J.A."/>
        </authorList>
    </citation>
    <scope>NUCLEOTIDE SEQUENCE [LARGE SCALE GENOMIC DNA]</scope>
    <source>
        <strain evidence="2">ATCC 35273 / DSM 5150 / MD-1</strain>
    </source>
</reference>
<organism evidence="1 2">
    <name type="scientific">Halobacteroides halobius (strain ATCC 35273 / DSM 5150 / MD-1)</name>
    <dbReference type="NCBI Taxonomy" id="748449"/>
    <lineage>
        <taxon>Bacteria</taxon>
        <taxon>Bacillati</taxon>
        <taxon>Bacillota</taxon>
        <taxon>Clostridia</taxon>
        <taxon>Halanaerobiales</taxon>
        <taxon>Halobacteroidaceae</taxon>
        <taxon>Halobacteroides</taxon>
    </lineage>
</organism>
<proteinExistence type="predicted"/>
<name>L0KAA3_HALHC</name>
<sequence>MKTKSKRLRLVVLCLVLVGLAVGCARNPRGNSFGPAWDVAYKVPLIESKEKVLGDVLREQNLGSEIVVPKEGATDTRIKINQTKNLASIKLGEKMTDITWPTISSSVDLPLITLGSSTDPLIPNKNSSITLPSGKTIPAGSRYNYDSTSSTELNGISIDLSNQFSSILFSANTINKMDITVTNATGLKVENLALNLTDAKGNKIPAEITSIADGSNQDSNWDLQSTELSNLINASIKFDLVNNTGNFVTLDGSESLAFDFSLPQAEVSRIEGYDLSSGITFDKSTSIHIKDGLQSIGFNSGNLDLAINSSNSTLNFTINQFNLGSITSDTSSVDLTGQEASLSSGNINIEYILTVSGSNITYDASQSVAVTGSFSNPQINYVTIDKSSIDFSQFDQNLTQEIMSSIPDKLSKLSLNNATMELVIDHSIKGLYLDLTSTSNPIKFVAKADGSLVDEKPITELTSDSTKITASNSKISLNVSELITWLQGLDSSRVDSVVLAGAIKAGADTSPLKVSADSVIAPQVKMNIPFDFTLNQNIEDEVAITAMGQALTERQLAALKSGIKEARLIIGDFENQLPINLEIKYYAGTVSDWATYDNIKNHLASLTSKEKEDELDKLYKPDNLVKTFTLDEGDDGKKEFILRPEAAEVFTQDNVYTGIKYIIKSGNVTLNTTDLIKIEDAYLELTTKVNQFAQ</sequence>
<dbReference type="OrthoDB" id="2112098at2"/>
<keyword evidence="2" id="KW-1185">Reference proteome</keyword>
<dbReference type="KEGG" id="hhl:Halha_2363"/>
<accession>L0KAA3</accession>
<dbReference type="RefSeq" id="WP_015327951.1">
    <property type="nucleotide sequence ID" value="NC_019978.1"/>
</dbReference>
<dbReference type="EMBL" id="CP003359">
    <property type="protein sequence ID" value="AGB42237.1"/>
    <property type="molecule type" value="Genomic_DNA"/>
</dbReference>
<gene>
    <name evidence="1" type="ordered locus">Halha_2363</name>
</gene>
<dbReference type="Proteomes" id="UP000010880">
    <property type="component" value="Chromosome"/>
</dbReference>
<evidence type="ECO:0000313" key="1">
    <source>
        <dbReference type="EMBL" id="AGB42237.1"/>
    </source>
</evidence>
<protein>
    <submittedName>
        <fullName evidence="1">Uncharacterized protein</fullName>
    </submittedName>
</protein>
<dbReference type="HOGENOM" id="CLU_396797_0_0_9"/>
<dbReference type="PROSITE" id="PS51257">
    <property type="entry name" value="PROKAR_LIPOPROTEIN"/>
    <property type="match status" value="1"/>
</dbReference>
<dbReference type="AlphaFoldDB" id="L0KAA3"/>
<evidence type="ECO:0000313" key="2">
    <source>
        <dbReference type="Proteomes" id="UP000010880"/>
    </source>
</evidence>